<gene>
    <name evidence="2" type="ORF">J0S82_002597</name>
</gene>
<evidence type="ECO:0000313" key="2">
    <source>
        <dbReference type="EMBL" id="KAG8510541.1"/>
    </source>
</evidence>
<evidence type="ECO:0000256" key="1">
    <source>
        <dbReference type="SAM" id="MobiDB-lite"/>
    </source>
</evidence>
<protein>
    <submittedName>
        <fullName evidence="2">Breast carcinoma-amplified sequence 1</fullName>
    </submittedName>
</protein>
<proteinExistence type="predicted"/>
<dbReference type="PANTHER" id="PTHR15016:SF6">
    <property type="entry name" value="BREAST CARCINOMA-AMPLIFIED SEQUENCE 1"/>
    <property type="match status" value="1"/>
</dbReference>
<sequence length="248" mass="26108">MLCGLFQVASGSECEQNGVLVMQSTHTIQYYEEVDLGISVKQDNAAASSSETMELSAAEDANRENLRKEANPEPPAAKSRFFLTRSRSVPGRARDQATDSSRASVTPDVSSNEAVGNKGASESGALPTAAAGRSAPYKTPRQTPAQDAGSSGGPAPLPPESGDAAPSKPKDFSIFDKYFKLDKGREKVPSDRKQDAKSEEHPDQAEGSAELSSRHAPAETVSAGLGERSVLAQALDTKRAHGHTLVAL</sequence>
<dbReference type="Proteomes" id="UP000700334">
    <property type="component" value="Unassembled WGS sequence"/>
</dbReference>
<dbReference type="PANTHER" id="PTHR15016">
    <property type="entry name" value="BREAST CARCINOMA-AMPLIFIED SEQUENCE 1"/>
    <property type="match status" value="1"/>
</dbReference>
<accession>A0A8J5ZZI0</accession>
<dbReference type="InterPro" id="IPR026115">
    <property type="entry name" value="NABC1"/>
</dbReference>
<evidence type="ECO:0000313" key="3">
    <source>
        <dbReference type="Proteomes" id="UP000700334"/>
    </source>
</evidence>
<feature type="compositionally biased region" description="Basic and acidic residues" evidence="1">
    <location>
        <begin position="60"/>
        <end position="71"/>
    </location>
</feature>
<reference evidence="2" key="1">
    <citation type="journal article" date="2021" name="Evol. Appl.">
        <title>The genome of the Pyrenean desman and the effects of bottlenecks and inbreeding on the genomic landscape of an endangered species.</title>
        <authorList>
            <person name="Escoda L."/>
            <person name="Castresana J."/>
        </authorList>
    </citation>
    <scope>NUCLEOTIDE SEQUENCE</scope>
    <source>
        <strain evidence="2">IBE-C5619</strain>
    </source>
</reference>
<feature type="compositionally biased region" description="Basic and acidic residues" evidence="1">
    <location>
        <begin position="183"/>
        <end position="204"/>
    </location>
</feature>
<dbReference type="EMBL" id="JAGFMF010011868">
    <property type="protein sequence ID" value="KAG8510541.1"/>
    <property type="molecule type" value="Genomic_DNA"/>
</dbReference>
<dbReference type="GO" id="GO:0042552">
    <property type="term" value="P:myelination"/>
    <property type="evidence" value="ECO:0007669"/>
    <property type="project" value="TreeGrafter"/>
</dbReference>
<feature type="compositionally biased region" description="Polar residues" evidence="1">
    <location>
        <begin position="98"/>
        <end position="114"/>
    </location>
</feature>
<feature type="region of interest" description="Disordered" evidence="1">
    <location>
        <begin position="49"/>
        <end position="171"/>
    </location>
</feature>
<organism evidence="2 3">
    <name type="scientific">Galemys pyrenaicus</name>
    <name type="common">Iberian desman</name>
    <name type="synonym">Pyrenean desman</name>
    <dbReference type="NCBI Taxonomy" id="202257"/>
    <lineage>
        <taxon>Eukaryota</taxon>
        <taxon>Metazoa</taxon>
        <taxon>Chordata</taxon>
        <taxon>Craniata</taxon>
        <taxon>Vertebrata</taxon>
        <taxon>Euteleostomi</taxon>
        <taxon>Mammalia</taxon>
        <taxon>Eutheria</taxon>
        <taxon>Laurasiatheria</taxon>
        <taxon>Eulipotyphla</taxon>
        <taxon>Talpidae</taxon>
        <taxon>Galemys</taxon>
    </lineage>
</organism>
<feature type="region of interest" description="Disordered" evidence="1">
    <location>
        <begin position="183"/>
        <end position="226"/>
    </location>
</feature>
<name>A0A8J5ZZI0_GALPY</name>
<dbReference type="AlphaFoldDB" id="A0A8J5ZZI0"/>
<comment type="caution">
    <text evidence="2">The sequence shown here is derived from an EMBL/GenBank/DDBJ whole genome shotgun (WGS) entry which is preliminary data.</text>
</comment>
<dbReference type="OrthoDB" id="8962384at2759"/>
<keyword evidence="3" id="KW-1185">Reference proteome</keyword>